<name>A0ABQ8P6F0_9CRYT</name>
<feature type="transmembrane region" description="Helical" evidence="1">
    <location>
        <begin position="20"/>
        <end position="40"/>
    </location>
</feature>
<dbReference type="Proteomes" id="UP001071777">
    <property type="component" value="Unassembled WGS sequence"/>
</dbReference>
<evidence type="ECO:0000313" key="3">
    <source>
        <dbReference type="Proteomes" id="UP001071777"/>
    </source>
</evidence>
<reference evidence="2" key="1">
    <citation type="submission" date="2022-10" db="EMBL/GenBank/DDBJ databases">
        <title>Adaptive evolution leads to modifications in subtelomeric GC content in a zoonotic Cryptosporidium species.</title>
        <authorList>
            <person name="Li J."/>
            <person name="Feng Y."/>
            <person name="Xiao L."/>
        </authorList>
    </citation>
    <scope>NUCLEOTIDE SEQUENCE</scope>
    <source>
        <strain evidence="2">25894</strain>
    </source>
</reference>
<dbReference type="EMBL" id="JAPCXB010000073">
    <property type="protein sequence ID" value="KAJ1610034.1"/>
    <property type="molecule type" value="Genomic_DNA"/>
</dbReference>
<comment type="caution">
    <text evidence="2">The sequence shown here is derived from an EMBL/GenBank/DDBJ whole genome shotgun (WGS) entry which is preliminary data.</text>
</comment>
<evidence type="ECO:0000313" key="2">
    <source>
        <dbReference type="EMBL" id="KAJ1610034.1"/>
    </source>
</evidence>
<accession>A0ABQ8P6F0</accession>
<keyword evidence="1" id="KW-0472">Membrane</keyword>
<proteinExistence type="predicted"/>
<gene>
    <name evidence="2" type="ORF">OJ252_2021</name>
</gene>
<protein>
    <submittedName>
        <fullName evidence="2">Signal peptide-containing protein</fullName>
    </submittedName>
</protein>
<keyword evidence="3" id="KW-1185">Reference proteome</keyword>
<keyword evidence="1" id="KW-1133">Transmembrane helix</keyword>
<keyword evidence="1" id="KW-0812">Transmembrane</keyword>
<sequence>MIEENERKVLINNFLIRINIRAWFFWVIYFCLVFLVYFSIDYLYILENSLSGVLRTSYLLYSFRSGFLRLKKENHLSNVLISISGLAHDDLEILKKRIFLKRETYIREILLDKLSAGPEGGSYGLLLKAFLNGSDHQSRMHSFPSPIEDHFEAYMESVDQTSSRGAQALYSVTVSFKNCGEDSLENTIHVYNSRISLFCLNSEITKSDFFIILNDLFDAWFLKFTEDEPEMAKYSSLYLSMYNLLDLDTNKTSLMDIKRRPSYSAFESFISQINGILHVDLSIQNKYISNGSLDVQDDQKAYHRLTYNFNDKNYNYFDKDTFVLQIFNHFSSSNDSLGDYFVSESRDFLLTHYDTGNSVDSQSSPEIAWISTIKSLALPKNYRLNFKSRLNNVTFKSHIETESQGPCLLEWQVSVLKLINKNYILHKILYNTEVFLSTISLYNVLKLPNHVIYAIEHMRNTVSSINAIDDDYLSTVLQNSNDLLFNPEIHNKKTFNQDLIMAIYSPVALPVFFIIIISLFRVVKHSKMKFD</sequence>
<organism evidence="2 3">
    <name type="scientific">Cryptosporidium canis</name>
    <dbReference type="NCBI Taxonomy" id="195482"/>
    <lineage>
        <taxon>Eukaryota</taxon>
        <taxon>Sar</taxon>
        <taxon>Alveolata</taxon>
        <taxon>Apicomplexa</taxon>
        <taxon>Conoidasida</taxon>
        <taxon>Coccidia</taxon>
        <taxon>Eucoccidiorida</taxon>
        <taxon>Eimeriorina</taxon>
        <taxon>Cryptosporidiidae</taxon>
        <taxon>Cryptosporidium</taxon>
    </lineage>
</organism>
<feature type="transmembrane region" description="Helical" evidence="1">
    <location>
        <begin position="499"/>
        <end position="520"/>
    </location>
</feature>
<evidence type="ECO:0000256" key="1">
    <source>
        <dbReference type="SAM" id="Phobius"/>
    </source>
</evidence>